<dbReference type="AlphaFoldDB" id="A0AAV4FL14"/>
<feature type="region of interest" description="Disordered" evidence="2">
    <location>
        <begin position="269"/>
        <end position="292"/>
    </location>
</feature>
<keyword evidence="6" id="KW-1185">Reference proteome</keyword>
<proteinExistence type="predicted"/>
<dbReference type="EMBL" id="BMAT01000805">
    <property type="protein sequence ID" value="GFR73545.1"/>
    <property type="molecule type" value="Genomic_DNA"/>
</dbReference>
<dbReference type="Proteomes" id="UP000762676">
    <property type="component" value="Unassembled WGS sequence"/>
</dbReference>
<sequence>MASKVRAKLSILVLCFLTSRETSSLVRADHLSQHSATETTSAENVTSIIHGFVESDGHTERQDIVTSTIHGFVKSGGHSVNTTERQDIVLKTETLETRNTTSLHPENVLRPFQHRRDEIRPVKKIQSGNILFGGETEWNNTDTEKVANRSSRCIDSRCDMEYPGHSLMAEITSTNNSSNLMDSATAPPADVSGEVVPDEKYTFTCRGRCGLDITLPCSCTASCVVYRTCCKHMTRDCPHVVLEGRTRFEILSKADVTCDKSVFKISSCPTQGSLQDSQEESSHRTFSDSQRNSDIQRFSSESFDVSMNILRGTSSTSTSPTKVRLGDITGDALNYILLSAPVTDASSGFTFINRDIYECHKTPSVEPLLWSLVLEYKDQNPRSLIDFAPFPNGSPQYGFAYRHQLLNLHYCQKDLIRTCNYSRPFTEKVEEYSDKCQTSGAAIVYSQWTQKHYANIFCAYCNEGQHDAFNLERYNYYSIPRKPNDKLQSVLLSLSSAGNYSVTIRNPAGFITPWDSAECSVSPNKRLSTSVCVPVCSYFYFQLKSDRICKARRSVQVALTADEVPSLCPAVRTHMGQFIECGLKLLVPSMKFADFLSTTVSFQFDTRTSKYFYVSRIQMDLLSTSNSIFSDESQEAMKNIHLLAILKGFKDFSLARSLCTGKYHKTENTEEKGRTSIKTVPFRMSTDNQEKEFDEAGRQVRGVLVDSPNKTTVCFSFTRPAWIDHIERVTCYEDSHRERDHELRKVVITVCKLLASKSKFSERNDTLCTYRIPGSRLHQTFGLSGRSNRILASTPKSNAWFIRHGAAVV</sequence>
<feature type="chain" id="PRO_5043315732" description="SMB domain-containing protein" evidence="3">
    <location>
        <begin position="29"/>
        <end position="809"/>
    </location>
</feature>
<organism evidence="5 6">
    <name type="scientific">Elysia marginata</name>
    <dbReference type="NCBI Taxonomy" id="1093978"/>
    <lineage>
        <taxon>Eukaryota</taxon>
        <taxon>Metazoa</taxon>
        <taxon>Spiralia</taxon>
        <taxon>Lophotrochozoa</taxon>
        <taxon>Mollusca</taxon>
        <taxon>Gastropoda</taxon>
        <taxon>Heterobranchia</taxon>
        <taxon>Euthyneura</taxon>
        <taxon>Panpulmonata</taxon>
        <taxon>Sacoglossa</taxon>
        <taxon>Placobranchoidea</taxon>
        <taxon>Plakobranchidae</taxon>
        <taxon>Elysia</taxon>
    </lineage>
</organism>
<name>A0AAV4FL14_9GAST</name>
<accession>A0AAV4FL14</accession>
<protein>
    <recommendedName>
        <fullName evidence="4">SMB domain-containing protein</fullName>
    </recommendedName>
</protein>
<dbReference type="InterPro" id="IPR001212">
    <property type="entry name" value="Somatomedin_B_dom"/>
</dbReference>
<evidence type="ECO:0000313" key="5">
    <source>
        <dbReference type="EMBL" id="GFR73545.1"/>
    </source>
</evidence>
<evidence type="ECO:0000259" key="4">
    <source>
        <dbReference type="PROSITE" id="PS50958"/>
    </source>
</evidence>
<evidence type="ECO:0000256" key="1">
    <source>
        <dbReference type="ARBA" id="ARBA00023157"/>
    </source>
</evidence>
<feature type="signal peptide" evidence="3">
    <location>
        <begin position="1"/>
        <end position="28"/>
    </location>
</feature>
<feature type="domain" description="SMB" evidence="4">
    <location>
        <begin position="201"/>
        <end position="241"/>
    </location>
</feature>
<reference evidence="5 6" key="1">
    <citation type="journal article" date="2021" name="Elife">
        <title>Chloroplast acquisition without the gene transfer in kleptoplastic sea slugs, Plakobranchus ocellatus.</title>
        <authorList>
            <person name="Maeda T."/>
            <person name="Takahashi S."/>
            <person name="Yoshida T."/>
            <person name="Shimamura S."/>
            <person name="Takaki Y."/>
            <person name="Nagai Y."/>
            <person name="Toyoda A."/>
            <person name="Suzuki Y."/>
            <person name="Arimoto A."/>
            <person name="Ishii H."/>
            <person name="Satoh N."/>
            <person name="Nishiyama T."/>
            <person name="Hasebe M."/>
            <person name="Maruyama T."/>
            <person name="Minagawa J."/>
            <person name="Obokata J."/>
            <person name="Shigenobu S."/>
        </authorList>
    </citation>
    <scope>NUCLEOTIDE SEQUENCE [LARGE SCALE GENOMIC DNA]</scope>
</reference>
<comment type="caution">
    <text evidence="5">The sequence shown here is derived from an EMBL/GenBank/DDBJ whole genome shotgun (WGS) entry which is preliminary data.</text>
</comment>
<keyword evidence="3" id="KW-0732">Signal</keyword>
<gene>
    <name evidence="5" type="ORF">ElyMa_000407800</name>
</gene>
<evidence type="ECO:0000313" key="6">
    <source>
        <dbReference type="Proteomes" id="UP000762676"/>
    </source>
</evidence>
<dbReference type="PROSITE" id="PS50958">
    <property type="entry name" value="SMB_2"/>
    <property type="match status" value="1"/>
</dbReference>
<keyword evidence="1" id="KW-1015">Disulfide bond</keyword>
<evidence type="ECO:0000256" key="3">
    <source>
        <dbReference type="SAM" id="SignalP"/>
    </source>
</evidence>
<evidence type="ECO:0000256" key="2">
    <source>
        <dbReference type="SAM" id="MobiDB-lite"/>
    </source>
</evidence>